<dbReference type="Pfam" id="PF04199">
    <property type="entry name" value="Cyclase"/>
    <property type="match status" value="1"/>
</dbReference>
<dbReference type="EMBL" id="JBEVCJ010000008">
    <property type="protein sequence ID" value="MET1255229.1"/>
    <property type="molecule type" value="Genomic_DNA"/>
</dbReference>
<evidence type="ECO:0000313" key="2">
    <source>
        <dbReference type="Proteomes" id="UP001548189"/>
    </source>
</evidence>
<proteinExistence type="predicted"/>
<dbReference type="Proteomes" id="UP001548189">
    <property type="component" value="Unassembled WGS sequence"/>
</dbReference>
<dbReference type="SUPFAM" id="SSF102198">
    <property type="entry name" value="Putative cyclase"/>
    <property type="match status" value="1"/>
</dbReference>
<name>A0ABV2BTJ7_9GAMM</name>
<evidence type="ECO:0000313" key="1">
    <source>
        <dbReference type="EMBL" id="MET1255229.1"/>
    </source>
</evidence>
<dbReference type="InterPro" id="IPR037175">
    <property type="entry name" value="KFase_sf"/>
</dbReference>
<dbReference type="EC" id="3.5.-.-" evidence="1"/>
<comment type="caution">
    <text evidence="1">The sequence shown here is derived from an EMBL/GenBank/DDBJ whole genome shotgun (WGS) entry which is preliminary data.</text>
</comment>
<dbReference type="Gene3D" id="3.50.30.50">
    <property type="entry name" value="Putative cyclase"/>
    <property type="match status" value="1"/>
</dbReference>
<sequence length="273" mass="30432">MKITVEIAGQSYQANLSSPASIAITLLPDGQQPSHFGAPACTSQTLAEEGFIGDTKQGGSCNVNRLTIIPHCNGTHTESIAHITDQPFPVHQALKHSHFPCVVITIEPVPASETEDSYLPHFDPTHAVITYQQIHNCLASFSDEQLRGVVIRTLPNAVDKQFQCYNTDNYPVYLSNDAMTYLQQRNVNHLLVDFPSVDKMYDEGYLSNHHIFWQIAQQTHQLTASADKYKTITEMVFISNDINDGFYLCNLQIPEIDTDAVPSRPVLYALTPQ</sequence>
<accession>A0ABV2BTJ7</accession>
<dbReference type="GO" id="GO:0016787">
    <property type="term" value="F:hydrolase activity"/>
    <property type="evidence" value="ECO:0007669"/>
    <property type="project" value="UniProtKB-KW"/>
</dbReference>
<gene>
    <name evidence="1" type="ORF">ABVT43_08835</name>
</gene>
<protein>
    <submittedName>
        <fullName evidence="1">Cyclase family protein</fullName>
        <ecNumber evidence="1">3.5.-.-</ecNumber>
    </submittedName>
</protein>
<keyword evidence="1" id="KW-0378">Hydrolase</keyword>
<dbReference type="InterPro" id="IPR007325">
    <property type="entry name" value="KFase/CYL"/>
</dbReference>
<reference evidence="1 2" key="1">
    <citation type="submission" date="2024-06" db="EMBL/GenBank/DDBJ databases">
        <authorList>
            <person name="Li F."/>
        </authorList>
    </citation>
    <scope>NUCLEOTIDE SEQUENCE [LARGE SCALE GENOMIC DNA]</scope>
    <source>
        <strain evidence="1 2">GXAS 311</strain>
    </source>
</reference>
<organism evidence="1 2">
    <name type="scientific">Aliikangiella maris</name>
    <dbReference type="NCBI Taxonomy" id="3162458"/>
    <lineage>
        <taxon>Bacteria</taxon>
        <taxon>Pseudomonadati</taxon>
        <taxon>Pseudomonadota</taxon>
        <taxon>Gammaproteobacteria</taxon>
        <taxon>Oceanospirillales</taxon>
        <taxon>Pleioneaceae</taxon>
        <taxon>Aliikangiella</taxon>
    </lineage>
</organism>
<keyword evidence="2" id="KW-1185">Reference proteome</keyword>